<keyword evidence="2 5" id="KW-0689">Ribosomal protein</keyword>
<proteinExistence type="inferred from homology"/>
<evidence type="ECO:0000256" key="4">
    <source>
        <dbReference type="ARBA" id="ARBA00035177"/>
    </source>
</evidence>
<gene>
    <name evidence="5" type="primary">rpmH</name>
    <name evidence="6" type="ORF">A2685_00090</name>
</gene>
<evidence type="ECO:0000256" key="2">
    <source>
        <dbReference type="ARBA" id="ARBA00022980"/>
    </source>
</evidence>
<keyword evidence="3 5" id="KW-0687">Ribonucleoprotein</keyword>
<evidence type="ECO:0000313" key="6">
    <source>
        <dbReference type="EMBL" id="OGM19223.1"/>
    </source>
</evidence>
<dbReference type="GO" id="GO:0005840">
    <property type="term" value="C:ribosome"/>
    <property type="evidence" value="ECO:0007669"/>
    <property type="project" value="UniProtKB-KW"/>
</dbReference>
<dbReference type="Proteomes" id="UP000178446">
    <property type="component" value="Unassembled WGS sequence"/>
</dbReference>
<accession>A0A1F7XW17</accession>
<dbReference type="AlphaFoldDB" id="A0A1F7XW17"/>
<reference evidence="6 7" key="1">
    <citation type="journal article" date="2016" name="Nat. Commun.">
        <title>Thousands of microbial genomes shed light on interconnected biogeochemical processes in an aquifer system.</title>
        <authorList>
            <person name="Anantharaman K."/>
            <person name="Brown C.T."/>
            <person name="Hug L.A."/>
            <person name="Sharon I."/>
            <person name="Castelle C.J."/>
            <person name="Probst A.J."/>
            <person name="Thomas B.C."/>
            <person name="Singh A."/>
            <person name="Wilkins M.J."/>
            <person name="Karaoz U."/>
            <person name="Brodie E.L."/>
            <person name="Williams K.H."/>
            <person name="Hubbard S.S."/>
            <person name="Banfield J.F."/>
        </authorList>
    </citation>
    <scope>NUCLEOTIDE SEQUENCE [LARGE SCALE GENOMIC DNA]</scope>
</reference>
<evidence type="ECO:0000313" key="7">
    <source>
        <dbReference type="Proteomes" id="UP000178446"/>
    </source>
</evidence>
<evidence type="ECO:0000256" key="1">
    <source>
        <dbReference type="ARBA" id="ARBA00010111"/>
    </source>
</evidence>
<dbReference type="EMBL" id="MGGB01000020">
    <property type="protein sequence ID" value="OGM19223.1"/>
    <property type="molecule type" value="Genomic_DNA"/>
</dbReference>
<dbReference type="Pfam" id="PF00468">
    <property type="entry name" value="Ribosomal_L34"/>
    <property type="match status" value="1"/>
</dbReference>
<evidence type="ECO:0000256" key="3">
    <source>
        <dbReference type="ARBA" id="ARBA00023274"/>
    </source>
</evidence>
<name>A0A1F7XW17_9BACT</name>
<dbReference type="GO" id="GO:0003735">
    <property type="term" value="F:structural constituent of ribosome"/>
    <property type="evidence" value="ECO:0007669"/>
    <property type="project" value="InterPro"/>
</dbReference>
<organism evidence="6 7">
    <name type="scientific">Candidatus Woesebacteria bacterium RIFCSPHIGHO2_01_FULL_37_10</name>
    <dbReference type="NCBI Taxonomy" id="1802489"/>
    <lineage>
        <taxon>Bacteria</taxon>
        <taxon>Candidatus Woeseibacteriota</taxon>
    </lineage>
</organism>
<dbReference type="GO" id="GO:0006412">
    <property type="term" value="P:translation"/>
    <property type="evidence" value="ECO:0007669"/>
    <property type="project" value="UniProtKB-UniRule"/>
</dbReference>
<sequence length="45" mass="5557">MPKRTYQPSKRKNSKKFGFRVRRKTKSKIKLLKRRMLKGRKKISH</sequence>
<protein>
    <recommendedName>
        <fullName evidence="4 5">Large ribosomal subunit protein bL34</fullName>
    </recommendedName>
</protein>
<dbReference type="GO" id="GO:1990904">
    <property type="term" value="C:ribonucleoprotein complex"/>
    <property type="evidence" value="ECO:0007669"/>
    <property type="project" value="UniProtKB-KW"/>
</dbReference>
<dbReference type="Gene3D" id="1.10.287.3980">
    <property type="match status" value="1"/>
</dbReference>
<comment type="similarity">
    <text evidence="1 5">Belongs to the bacterial ribosomal protein bL34 family.</text>
</comment>
<dbReference type="InterPro" id="IPR000271">
    <property type="entry name" value="Ribosomal_bL34"/>
</dbReference>
<comment type="caution">
    <text evidence="6">The sequence shown here is derived from an EMBL/GenBank/DDBJ whole genome shotgun (WGS) entry which is preliminary data.</text>
</comment>
<dbReference type="NCBIfam" id="TIGR01030">
    <property type="entry name" value="rpmH_bact"/>
    <property type="match status" value="1"/>
</dbReference>
<dbReference type="HAMAP" id="MF_00391">
    <property type="entry name" value="Ribosomal_bL34"/>
    <property type="match status" value="1"/>
</dbReference>
<evidence type="ECO:0000256" key="5">
    <source>
        <dbReference type="HAMAP-Rule" id="MF_00391"/>
    </source>
</evidence>